<evidence type="ECO:0000313" key="2">
    <source>
        <dbReference type="Proteomes" id="UP000051568"/>
    </source>
</evidence>
<evidence type="ECO:0000313" key="1">
    <source>
        <dbReference type="EMBL" id="KRN65578.1"/>
    </source>
</evidence>
<name>A0A0R2IUT2_9LACO</name>
<dbReference type="Proteomes" id="UP000051568">
    <property type="component" value="Unassembled WGS sequence"/>
</dbReference>
<dbReference type="OrthoDB" id="2249550at2"/>
<dbReference type="RefSeq" id="WP_147186344.1">
    <property type="nucleotide sequence ID" value="NZ_BJVH01000008.1"/>
</dbReference>
<proteinExistence type="predicted"/>
<accession>A0A0R2IUT2</accession>
<protein>
    <submittedName>
        <fullName evidence="1">Uncharacterized protein</fullName>
    </submittedName>
</protein>
<organism evidence="1 2">
    <name type="scientific">Pediococcus cellicola</name>
    <dbReference type="NCBI Taxonomy" id="319652"/>
    <lineage>
        <taxon>Bacteria</taxon>
        <taxon>Bacillati</taxon>
        <taxon>Bacillota</taxon>
        <taxon>Bacilli</taxon>
        <taxon>Lactobacillales</taxon>
        <taxon>Lactobacillaceae</taxon>
        <taxon>Pediococcus</taxon>
    </lineage>
</organism>
<dbReference type="AlphaFoldDB" id="A0A0R2IUT2"/>
<sequence length="187" mass="21763">MYKIPASVFESINDYGNDKEKSVLHVLTPMRISVNNEFFPRIPKKNHKAVRTALGLTKPATIEFTDDEMMVHDKQGNVARTEKMSDFNFVQFGAIRTMPIAPPAYTYSMTMVIGVQERFYYVLNPNFMVFQRLSPLLKQQGVTVEDPFDIASLPSNEERENYFNKFYVERIKGTNYPLQLKWMPFLI</sequence>
<keyword evidence="2" id="KW-1185">Reference proteome</keyword>
<dbReference type="STRING" id="319652.IV80_GL001860"/>
<comment type="caution">
    <text evidence="1">The sequence shown here is derived from an EMBL/GenBank/DDBJ whole genome shotgun (WGS) entry which is preliminary data.</text>
</comment>
<dbReference type="PATRIC" id="fig|319652.3.peg.1889"/>
<reference evidence="1 2" key="1">
    <citation type="journal article" date="2015" name="Genome Announc.">
        <title>Expanding the biotechnology potential of lactobacilli through comparative genomics of 213 strains and associated genera.</title>
        <authorList>
            <person name="Sun Z."/>
            <person name="Harris H.M."/>
            <person name="McCann A."/>
            <person name="Guo C."/>
            <person name="Argimon S."/>
            <person name="Zhang W."/>
            <person name="Yang X."/>
            <person name="Jeffery I.B."/>
            <person name="Cooney J.C."/>
            <person name="Kagawa T.F."/>
            <person name="Liu W."/>
            <person name="Song Y."/>
            <person name="Salvetti E."/>
            <person name="Wrobel A."/>
            <person name="Rasinkangas P."/>
            <person name="Parkhill J."/>
            <person name="Rea M.C."/>
            <person name="O'Sullivan O."/>
            <person name="Ritari J."/>
            <person name="Douillard F.P."/>
            <person name="Paul Ross R."/>
            <person name="Yang R."/>
            <person name="Briner A.E."/>
            <person name="Felis G.E."/>
            <person name="de Vos W.M."/>
            <person name="Barrangou R."/>
            <person name="Klaenhammer T.R."/>
            <person name="Caufield P.W."/>
            <person name="Cui Y."/>
            <person name="Zhang H."/>
            <person name="O'Toole P.W."/>
        </authorList>
    </citation>
    <scope>NUCLEOTIDE SEQUENCE [LARGE SCALE GENOMIC DNA]</scope>
    <source>
        <strain evidence="1 2">DSM 17757</strain>
    </source>
</reference>
<gene>
    <name evidence="1" type="ORF">IV80_GL001860</name>
</gene>
<dbReference type="EMBL" id="JQBR01000008">
    <property type="protein sequence ID" value="KRN65578.1"/>
    <property type="molecule type" value="Genomic_DNA"/>
</dbReference>